<proteinExistence type="predicted"/>
<protein>
    <submittedName>
        <fullName evidence="1">Uncharacterized protein</fullName>
    </submittedName>
</protein>
<reference evidence="1" key="1">
    <citation type="submission" date="2024-05" db="EMBL/GenBank/DDBJ databases">
        <title>Isolation and characterization of Sporomusa carbonis sp. nov., a carboxydotrophic hydrogenogen in the genus of Sporomusa isolated from a charcoal burning pile.</title>
        <authorList>
            <person name="Boeer T."/>
            <person name="Rosenbaum F."/>
            <person name="Eysell L."/>
            <person name="Mueller V."/>
            <person name="Daniel R."/>
            <person name="Poehlein A."/>
        </authorList>
    </citation>
    <scope>NUCLEOTIDE SEQUENCE [LARGE SCALE GENOMIC DNA]</scope>
    <source>
        <strain evidence="1">DSM 10669</strain>
    </source>
</reference>
<sequence>MLKVTGYSDDNIEIDGDIRDEFDRYNSDGDYLAFSDGTVLFAKYDDNGIWRFTVIAKGNLYDSKVDGDVMADTADVINFKDGIKWVVCGKDFTK</sequence>
<dbReference type="Proteomes" id="UP000216752">
    <property type="component" value="Chromosome"/>
</dbReference>
<evidence type="ECO:0000313" key="2">
    <source>
        <dbReference type="Proteomes" id="UP000216752"/>
    </source>
</evidence>
<keyword evidence="2" id="KW-1185">Reference proteome</keyword>
<evidence type="ECO:0000313" key="1">
    <source>
        <dbReference type="EMBL" id="XFO65387.1"/>
    </source>
</evidence>
<dbReference type="RefSeq" id="WP_094603445.1">
    <property type="nucleotide sequence ID" value="NZ_CP155573.1"/>
</dbReference>
<name>A0ABZ3II78_9FIRM</name>
<organism evidence="1 2">
    <name type="scientific">Sporomusa silvacetica DSM 10669</name>
    <dbReference type="NCBI Taxonomy" id="1123289"/>
    <lineage>
        <taxon>Bacteria</taxon>
        <taxon>Bacillati</taxon>
        <taxon>Bacillota</taxon>
        <taxon>Negativicutes</taxon>
        <taxon>Selenomonadales</taxon>
        <taxon>Sporomusaceae</taxon>
        <taxon>Sporomusa</taxon>
    </lineage>
</organism>
<gene>
    <name evidence="1" type="ORF">SPSIL_014970</name>
</gene>
<accession>A0ABZ3II78</accession>
<dbReference type="EMBL" id="CP155573">
    <property type="protein sequence ID" value="XFO65387.1"/>
    <property type="molecule type" value="Genomic_DNA"/>
</dbReference>